<proteinExistence type="predicted"/>
<evidence type="ECO:0000313" key="2">
    <source>
        <dbReference type="EMBL" id="EEI17412.1"/>
    </source>
</evidence>
<dbReference type="STRING" id="525263.HMPREF0298_0718"/>
<accession>C0XQJ8</accession>
<comment type="caution">
    <text evidence="2">The sequence shown here is derived from an EMBL/GenBank/DDBJ whole genome shotgun (WGS) entry which is preliminary data.</text>
</comment>
<dbReference type="InterPro" id="IPR038299">
    <property type="entry name" value="DAO_C_sf"/>
</dbReference>
<evidence type="ECO:0000313" key="3">
    <source>
        <dbReference type="Proteomes" id="UP000006196"/>
    </source>
</evidence>
<keyword evidence="3" id="KW-1185">Reference proteome</keyword>
<protein>
    <recommendedName>
        <fullName evidence="1">Alpha-glycerophosphate oxidase C-terminal domain-containing protein</fullName>
    </recommendedName>
</protein>
<sequence>MPPRSLVERYGAEAYNVLAACALDNATERIAGLDITRAELSNAVTHEGAISVDDILVRRTRIGLVATDRAAAEPAAREALAAAGVQA</sequence>
<name>C0XQJ8_CORLD</name>
<dbReference type="InterPro" id="IPR031656">
    <property type="entry name" value="DAO_C"/>
</dbReference>
<dbReference type="EMBL" id="ACHJ01000070">
    <property type="protein sequence ID" value="EEI17412.1"/>
    <property type="molecule type" value="Genomic_DNA"/>
</dbReference>
<dbReference type="Proteomes" id="UP000006196">
    <property type="component" value="Unassembled WGS sequence"/>
</dbReference>
<dbReference type="Pfam" id="PF16901">
    <property type="entry name" value="DAO_C"/>
    <property type="match status" value="1"/>
</dbReference>
<evidence type="ECO:0000259" key="1">
    <source>
        <dbReference type="Pfam" id="PF16901"/>
    </source>
</evidence>
<dbReference type="Gene3D" id="1.10.8.870">
    <property type="entry name" value="Alpha-glycerophosphate oxidase, cap domain"/>
    <property type="match status" value="1"/>
</dbReference>
<dbReference type="eggNOG" id="COG0578">
    <property type="taxonomic scope" value="Bacteria"/>
</dbReference>
<organism evidence="2 3">
    <name type="scientific">Corynebacterium lipophiloflavum (strain ATCC 700352 / DSM 44291 / CCUG 37336 / JCM 10383 / DMMZ 1944)</name>
    <dbReference type="NCBI Taxonomy" id="525263"/>
    <lineage>
        <taxon>Bacteria</taxon>
        <taxon>Bacillati</taxon>
        <taxon>Actinomycetota</taxon>
        <taxon>Actinomycetes</taxon>
        <taxon>Mycobacteriales</taxon>
        <taxon>Corynebacteriaceae</taxon>
        <taxon>Corynebacterium</taxon>
    </lineage>
</organism>
<gene>
    <name evidence="2" type="ORF">HMPREF0298_0718</name>
</gene>
<feature type="domain" description="Alpha-glycerophosphate oxidase C-terminal" evidence="1">
    <location>
        <begin position="5"/>
        <end position="72"/>
    </location>
</feature>
<reference evidence="2" key="1">
    <citation type="submission" date="2009-01" db="EMBL/GenBank/DDBJ databases">
        <authorList>
            <person name="Qin X."/>
            <person name="Bachman B."/>
            <person name="Battles P."/>
            <person name="Bell A."/>
            <person name="Bess C."/>
            <person name="Bickham C."/>
            <person name="Chaboub L."/>
            <person name="Chen D."/>
            <person name="Coyle M."/>
            <person name="Deiros D.R."/>
            <person name="Dinh H."/>
            <person name="Forbes L."/>
            <person name="Fowler G."/>
            <person name="Francisco L."/>
            <person name="Fu Q."/>
            <person name="Gubbala S."/>
            <person name="Hale W."/>
            <person name="Han Y."/>
            <person name="Hemphill L."/>
            <person name="Highlander S.K."/>
            <person name="Hirani K."/>
            <person name="Hogues M."/>
            <person name="Jackson L."/>
            <person name="Jakkamsetti A."/>
            <person name="Javaid M."/>
            <person name="Jiang H."/>
            <person name="Korchina V."/>
            <person name="Kovar C."/>
            <person name="Lara F."/>
            <person name="Lee S."/>
            <person name="Mata R."/>
            <person name="Mathew T."/>
            <person name="Moen C."/>
            <person name="Morales K."/>
            <person name="Munidasa M."/>
            <person name="Nazareth L."/>
            <person name="Ngo R."/>
            <person name="Nguyen L."/>
            <person name="Okwuonu G."/>
            <person name="Ongeri F."/>
            <person name="Patil S."/>
            <person name="Petrosino J."/>
            <person name="Pham C."/>
            <person name="Pham P."/>
            <person name="Pu L.-L."/>
            <person name="Puazo M."/>
            <person name="Raj R."/>
            <person name="Reid J."/>
            <person name="Rouhana J."/>
            <person name="Saada N."/>
            <person name="Shang Y."/>
            <person name="Simmons D."/>
            <person name="Thornton R."/>
            <person name="Warren J."/>
            <person name="Weissenberger G."/>
            <person name="Zhang J."/>
            <person name="Zhang L."/>
            <person name="Zhou C."/>
            <person name="Zhu D."/>
            <person name="Muzny D."/>
            <person name="Worley K."/>
            <person name="Gibbs R."/>
        </authorList>
    </citation>
    <scope>NUCLEOTIDE SEQUENCE [LARGE SCALE GENOMIC DNA]</scope>
    <source>
        <strain evidence="2">DSM 44291</strain>
    </source>
</reference>
<dbReference type="AlphaFoldDB" id="C0XQJ8"/>
<dbReference type="HOGENOM" id="CLU_2478060_0_0_11"/>